<name>A0ACB8CP17_DERSI</name>
<sequence>MKTRKERLNISDVHFDPSVVDIVMSEDKLVIVPAGAALALYQDGDLTALNVGSLGQIVGTRFLQRFRQHTAKPKPECLAPADSKAEDVFGTLLAHQCTQKVFRGSVHPNSSTVLPMHLRLTPAKQLFIAACSKSSSTSASSAFHSEPGSKAPKTADEAASAAASEAETCGDDAGNVQYCDLWDTNPATVALRLLRAEEQRNKSPTAAHATPAGKGAPSP</sequence>
<protein>
    <submittedName>
        <fullName evidence="1">Uncharacterized protein</fullName>
    </submittedName>
</protein>
<evidence type="ECO:0000313" key="2">
    <source>
        <dbReference type="Proteomes" id="UP000821865"/>
    </source>
</evidence>
<proteinExistence type="predicted"/>
<comment type="caution">
    <text evidence="1">The sequence shown here is derived from an EMBL/GenBank/DDBJ whole genome shotgun (WGS) entry which is preliminary data.</text>
</comment>
<accession>A0ACB8CP17</accession>
<organism evidence="1 2">
    <name type="scientific">Dermacentor silvarum</name>
    <name type="common">Tick</name>
    <dbReference type="NCBI Taxonomy" id="543639"/>
    <lineage>
        <taxon>Eukaryota</taxon>
        <taxon>Metazoa</taxon>
        <taxon>Ecdysozoa</taxon>
        <taxon>Arthropoda</taxon>
        <taxon>Chelicerata</taxon>
        <taxon>Arachnida</taxon>
        <taxon>Acari</taxon>
        <taxon>Parasitiformes</taxon>
        <taxon>Ixodida</taxon>
        <taxon>Ixodoidea</taxon>
        <taxon>Ixodidae</taxon>
        <taxon>Rhipicephalinae</taxon>
        <taxon>Dermacentor</taxon>
    </lineage>
</organism>
<gene>
    <name evidence="1" type="ORF">HPB49_001892</name>
</gene>
<dbReference type="Proteomes" id="UP000821865">
    <property type="component" value="Chromosome 5"/>
</dbReference>
<reference evidence="1" key="1">
    <citation type="submission" date="2020-05" db="EMBL/GenBank/DDBJ databases">
        <title>Large-scale comparative analyses of tick genomes elucidate their genetic diversity and vector capacities.</title>
        <authorList>
            <person name="Jia N."/>
            <person name="Wang J."/>
            <person name="Shi W."/>
            <person name="Du L."/>
            <person name="Sun Y."/>
            <person name="Zhan W."/>
            <person name="Jiang J."/>
            <person name="Wang Q."/>
            <person name="Zhang B."/>
            <person name="Ji P."/>
            <person name="Sakyi L.B."/>
            <person name="Cui X."/>
            <person name="Yuan T."/>
            <person name="Jiang B."/>
            <person name="Yang W."/>
            <person name="Lam T.T.-Y."/>
            <person name="Chang Q."/>
            <person name="Ding S."/>
            <person name="Wang X."/>
            <person name="Zhu J."/>
            <person name="Ruan X."/>
            <person name="Zhao L."/>
            <person name="Wei J."/>
            <person name="Que T."/>
            <person name="Du C."/>
            <person name="Cheng J."/>
            <person name="Dai P."/>
            <person name="Han X."/>
            <person name="Huang E."/>
            <person name="Gao Y."/>
            <person name="Liu J."/>
            <person name="Shao H."/>
            <person name="Ye R."/>
            <person name="Li L."/>
            <person name="Wei W."/>
            <person name="Wang X."/>
            <person name="Wang C."/>
            <person name="Yang T."/>
            <person name="Huo Q."/>
            <person name="Li W."/>
            <person name="Guo W."/>
            <person name="Chen H."/>
            <person name="Zhou L."/>
            <person name="Ni X."/>
            <person name="Tian J."/>
            <person name="Zhou Y."/>
            <person name="Sheng Y."/>
            <person name="Liu T."/>
            <person name="Pan Y."/>
            <person name="Xia L."/>
            <person name="Li J."/>
            <person name="Zhao F."/>
            <person name="Cao W."/>
        </authorList>
    </citation>
    <scope>NUCLEOTIDE SEQUENCE</scope>
    <source>
        <strain evidence="1">Dsil-2018</strain>
    </source>
</reference>
<evidence type="ECO:0000313" key="1">
    <source>
        <dbReference type="EMBL" id="KAH7948753.1"/>
    </source>
</evidence>
<keyword evidence="2" id="KW-1185">Reference proteome</keyword>
<dbReference type="EMBL" id="CM023474">
    <property type="protein sequence ID" value="KAH7948753.1"/>
    <property type="molecule type" value="Genomic_DNA"/>
</dbReference>